<protein>
    <recommendedName>
        <fullName evidence="7">Protein kinase domain-containing protein</fullName>
    </recommendedName>
</protein>
<reference evidence="8" key="1">
    <citation type="submission" date="2010-02" db="EMBL/GenBank/DDBJ databases">
        <title>Sequencing and annotation of the Blastocystis hominis genome.</title>
        <authorList>
            <person name="Wincker P."/>
        </authorList>
    </citation>
    <scope>NUCLEOTIDE SEQUENCE</scope>
    <source>
        <strain evidence="8">Singapore isolate B</strain>
    </source>
</reference>
<dbReference type="InParanoid" id="D8MBV1"/>
<dbReference type="PANTHER" id="PTHR24058:SF103">
    <property type="entry name" value="SERINE_THREONINE-PROTEIN KINASE PRP4 HOMOLOG"/>
    <property type="match status" value="1"/>
</dbReference>
<evidence type="ECO:0000313" key="8">
    <source>
        <dbReference type="EMBL" id="CBK25540.2"/>
    </source>
</evidence>
<dbReference type="OrthoDB" id="3967at2759"/>
<dbReference type="RefSeq" id="XP_012899588.1">
    <property type="nucleotide sequence ID" value="XM_013044134.1"/>
</dbReference>
<name>D8MBV1_BLAHO</name>
<dbReference type="PROSITE" id="PS00108">
    <property type="entry name" value="PROTEIN_KINASE_ST"/>
    <property type="match status" value="1"/>
</dbReference>
<keyword evidence="2" id="KW-0808">Transferase</keyword>
<dbReference type="Gene3D" id="1.10.510.10">
    <property type="entry name" value="Transferase(Phosphotransferase) domain 1"/>
    <property type="match status" value="1"/>
</dbReference>
<keyword evidence="4" id="KW-0418">Kinase</keyword>
<keyword evidence="9" id="KW-1185">Reference proteome</keyword>
<dbReference type="Proteomes" id="UP000008312">
    <property type="component" value="Unassembled WGS sequence"/>
</dbReference>
<dbReference type="Gene3D" id="3.30.200.20">
    <property type="entry name" value="Phosphorylase Kinase, domain 1"/>
    <property type="match status" value="1"/>
</dbReference>
<sequence length="421" mass="47923">MSGASKDNNQHALNEKDVPSKRVNVNSSEIDAEKDKNSAKKVILSDILYKDSSSEESDSDDMLDMFASEEEFEKQLEKEKKKEELNVQKKNDIVENAETVENQALKDNWDDKEGYYKPYVGEVFAYKYKVVEETGKGVFSTVIRCIDMASNETVAIKVLRSNEKMTSDAKNELSLLEVIKSKDPQNQKHCIPVHNSFMYRNHLCIVFPYMAFNLRDTLRKYGAGVGLSLIAIQSFARQLFLALLHIKKLGIVHADIKPDNILLKDEKSSWIELTDFGNSFYANDSNNLPTPYLASRFYRAPEIILGLKYDCPIDVWSVGCTLCELFTGQVTFPGTTNNDMLRLIQDMKGPVPHRMVKGHITSYAAMSREAMFTEDFKFKYQMIDPVTNTPMIKMMVYTKPKESLEGVIMKSAGTNQDKMCM</sequence>
<evidence type="ECO:0000256" key="2">
    <source>
        <dbReference type="ARBA" id="ARBA00022679"/>
    </source>
</evidence>
<dbReference type="FunCoup" id="D8MBV1">
    <property type="interactions" value="55"/>
</dbReference>
<gene>
    <name evidence="8" type="ORF">GSBLH_T00005131001</name>
</gene>
<evidence type="ECO:0000256" key="3">
    <source>
        <dbReference type="ARBA" id="ARBA00022741"/>
    </source>
</evidence>
<dbReference type="OMA" id="RCIDMAS"/>
<feature type="region of interest" description="Disordered" evidence="6">
    <location>
        <begin position="1"/>
        <end position="37"/>
    </location>
</feature>
<organism evidence="8">
    <name type="scientific">Blastocystis hominis</name>
    <dbReference type="NCBI Taxonomy" id="12968"/>
    <lineage>
        <taxon>Eukaryota</taxon>
        <taxon>Sar</taxon>
        <taxon>Stramenopiles</taxon>
        <taxon>Bigyra</taxon>
        <taxon>Opalozoa</taxon>
        <taxon>Opalinata</taxon>
        <taxon>Blastocystidae</taxon>
        <taxon>Blastocystis</taxon>
    </lineage>
</organism>
<feature type="compositionally biased region" description="Polar residues" evidence="6">
    <location>
        <begin position="1"/>
        <end position="12"/>
    </location>
</feature>
<evidence type="ECO:0000256" key="1">
    <source>
        <dbReference type="ARBA" id="ARBA00022527"/>
    </source>
</evidence>
<keyword evidence="3" id="KW-0547">Nucleotide-binding</keyword>
<dbReference type="PROSITE" id="PS50011">
    <property type="entry name" value="PROTEIN_KINASE_DOM"/>
    <property type="match status" value="1"/>
</dbReference>
<dbReference type="SUPFAM" id="SSF56112">
    <property type="entry name" value="Protein kinase-like (PK-like)"/>
    <property type="match status" value="1"/>
</dbReference>
<keyword evidence="1" id="KW-0723">Serine/threonine-protein kinase</keyword>
<dbReference type="InterPro" id="IPR011009">
    <property type="entry name" value="Kinase-like_dom_sf"/>
</dbReference>
<dbReference type="InterPro" id="IPR050494">
    <property type="entry name" value="Ser_Thr_dual-spec_kinase"/>
</dbReference>
<dbReference type="Pfam" id="PF00069">
    <property type="entry name" value="Pkinase"/>
    <property type="match status" value="1"/>
</dbReference>
<keyword evidence="5" id="KW-0067">ATP-binding</keyword>
<evidence type="ECO:0000256" key="4">
    <source>
        <dbReference type="ARBA" id="ARBA00022777"/>
    </source>
</evidence>
<evidence type="ECO:0000256" key="5">
    <source>
        <dbReference type="ARBA" id="ARBA00022840"/>
    </source>
</evidence>
<evidence type="ECO:0000256" key="6">
    <source>
        <dbReference type="SAM" id="MobiDB-lite"/>
    </source>
</evidence>
<dbReference type="AlphaFoldDB" id="D8MBV1"/>
<accession>D8MBV1</accession>
<dbReference type="PANTHER" id="PTHR24058">
    <property type="entry name" value="DUAL SPECIFICITY PROTEIN KINASE"/>
    <property type="match status" value="1"/>
</dbReference>
<evidence type="ECO:0000259" key="7">
    <source>
        <dbReference type="PROSITE" id="PS50011"/>
    </source>
</evidence>
<dbReference type="GO" id="GO:0004674">
    <property type="term" value="F:protein serine/threonine kinase activity"/>
    <property type="evidence" value="ECO:0007669"/>
    <property type="project" value="UniProtKB-KW"/>
</dbReference>
<feature type="domain" description="Protein kinase" evidence="7">
    <location>
        <begin position="128"/>
        <end position="421"/>
    </location>
</feature>
<dbReference type="GO" id="GO:0005524">
    <property type="term" value="F:ATP binding"/>
    <property type="evidence" value="ECO:0007669"/>
    <property type="project" value="UniProtKB-KW"/>
</dbReference>
<dbReference type="InterPro" id="IPR008271">
    <property type="entry name" value="Ser/Thr_kinase_AS"/>
</dbReference>
<proteinExistence type="predicted"/>
<dbReference type="SMART" id="SM00220">
    <property type="entry name" value="S_TKc"/>
    <property type="match status" value="1"/>
</dbReference>
<evidence type="ECO:0000313" key="9">
    <source>
        <dbReference type="Proteomes" id="UP000008312"/>
    </source>
</evidence>
<dbReference type="EMBL" id="FN668691">
    <property type="protein sequence ID" value="CBK25540.2"/>
    <property type="molecule type" value="Genomic_DNA"/>
</dbReference>
<dbReference type="InterPro" id="IPR000719">
    <property type="entry name" value="Prot_kinase_dom"/>
</dbReference>
<dbReference type="GeneID" id="24922111"/>